<keyword evidence="7 13" id="KW-0418">Kinase</keyword>
<evidence type="ECO:0000259" key="12">
    <source>
        <dbReference type="PROSITE" id="PS50885"/>
    </source>
</evidence>
<dbReference type="CDD" id="cd00075">
    <property type="entry name" value="HATPase"/>
    <property type="match status" value="1"/>
</dbReference>
<evidence type="ECO:0000256" key="4">
    <source>
        <dbReference type="ARBA" id="ARBA00022553"/>
    </source>
</evidence>
<evidence type="ECO:0000256" key="3">
    <source>
        <dbReference type="ARBA" id="ARBA00012438"/>
    </source>
</evidence>
<evidence type="ECO:0000256" key="8">
    <source>
        <dbReference type="ARBA" id="ARBA00022989"/>
    </source>
</evidence>
<dbReference type="OrthoDB" id="9809766at2"/>
<protein>
    <recommendedName>
        <fullName evidence="3">histidine kinase</fullName>
        <ecNumber evidence="3">2.7.13.3</ecNumber>
    </recommendedName>
</protein>
<dbReference type="CDD" id="cd00082">
    <property type="entry name" value="HisKA"/>
    <property type="match status" value="1"/>
</dbReference>
<reference evidence="13 14" key="1">
    <citation type="submission" date="2017-07" db="EMBL/GenBank/DDBJ databases">
        <title>A draft genome sequence of Komagataeibacter xylinus LMG 1515.</title>
        <authorList>
            <person name="Skraban J."/>
            <person name="Cleenwerck I."/>
            <person name="Vandamme P."/>
            <person name="Trcek J."/>
        </authorList>
    </citation>
    <scope>NUCLEOTIDE SEQUENCE [LARGE SCALE GENOMIC DNA]</scope>
    <source>
        <strain evidence="13 14">LMG 1515</strain>
    </source>
</reference>
<dbReference type="InterPro" id="IPR005467">
    <property type="entry name" value="His_kinase_dom"/>
</dbReference>
<comment type="caution">
    <text evidence="13">The sequence shown here is derived from an EMBL/GenBank/DDBJ whole genome shotgun (WGS) entry which is preliminary data.</text>
</comment>
<dbReference type="STRING" id="1220579.GCA_001571345_00535"/>
<dbReference type="InterPro" id="IPR036097">
    <property type="entry name" value="HisK_dim/P_sf"/>
</dbReference>
<dbReference type="RefSeq" id="WP_061271835.1">
    <property type="nucleotide sequence ID" value="NZ_CBCRXN010000004.1"/>
</dbReference>
<dbReference type="EMBL" id="NKUC01000003">
    <property type="protein sequence ID" value="PYD58267.1"/>
    <property type="molecule type" value="Genomic_DNA"/>
</dbReference>
<keyword evidence="8 10" id="KW-1133">Transmembrane helix</keyword>
<evidence type="ECO:0000256" key="7">
    <source>
        <dbReference type="ARBA" id="ARBA00022777"/>
    </source>
</evidence>
<dbReference type="Gene3D" id="3.30.565.10">
    <property type="entry name" value="Histidine kinase-like ATPase, C-terminal domain"/>
    <property type="match status" value="1"/>
</dbReference>
<dbReference type="InterPro" id="IPR050428">
    <property type="entry name" value="TCS_sensor_his_kinase"/>
</dbReference>
<keyword evidence="9" id="KW-0902">Two-component regulatory system</keyword>
<dbReference type="InterPro" id="IPR003594">
    <property type="entry name" value="HATPase_dom"/>
</dbReference>
<dbReference type="GO" id="GO:0000155">
    <property type="term" value="F:phosphorelay sensor kinase activity"/>
    <property type="evidence" value="ECO:0007669"/>
    <property type="project" value="InterPro"/>
</dbReference>
<evidence type="ECO:0000256" key="2">
    <source>
        <dbReference type="ARBA" id="ARBA00004370"/>
    </source>
</evidence>
<dbReference type="InterPro" id="IPR003660">
    <property type="entry name" value="HAMP_dom"/>
</dbReference>
<evidence type="ECO:0000256" key="5">
    <source>
        <dbReference type="ARBA" id="ARBA00022679"/>
    </source>
</evidence>
<gene>
    <name evidence="13" type="ORF">CFR75_02495</name>
</gene>
<keyword evidence="14" id="KW-1185">Reference proteome</keyword>
<feature type="domain" description="HAMP" evidence="12">
    <location>
        <begin position="170"/>
        <end position="222"/>
    </location>
</feature>
<dbReference type="Proteomes" id="UP000248257">
    <property type="component" value="Unassembled WGS sequence"/>
</dbReference>
<keyword evidence="10" id="KW-0472">Membrane</keyword>
<keyword evidence="6 10" id="KW-0812">Transmembrane</keyword>
<evidence type="ECO:0000256" key="9">
    <source>
        <dbReference type="ARBA" id="ARBA00023012"/>
    </source>
</evidence>
<organism evidence="13 14">
    <name type="scientific">Komagataeibacter xylinus</name>
    <name type="common">Gluconacetobacter xylinus</name>
    <dbReference type="NCBI Taxonomy" id="28448"/>
    <lineage>
        <taxon>Bacteria</taxon>
        <taxon>Pseudomonadati</taxon>
        <taxon>Pseudomonadota</taxon>
        <taxon>Alphaproteobacteria</taxon>
        <taxon>Acetobacterales</taxon>
        <taxon>Acetobacteraceae</taxon>
        <taxon>Komagataeibacter</taxon>
    </lineage>
</organism>
<comment type="subcellular location">
    <subcellularLocation>
        <location evidence="2">Membrane</location>
    </subcellularLocation>
</comment>
<dbReference type="Pfam" id="PF00512">
    <property type="entry name" value="HisKA"/>
    <property type="match status" value="1"/>
</dbReference>
<evidence type="ECO:0000259" key="11">
    <source>
        <dbReference type="PROSITE" id="PS50109"/>
    </source>
</evidence>
<evidence type="ECO:0000256" key="6">
    <source>
        <dbReference type="ARBA" id="ARBA00022692"/>
    </source>
</evidence>
<proteinExistence type="predicted"/>
<dbReference type="GO" id="GO:0005886">
    <property type="term" value="C:plasma membrane"/>
    <property type="evidence" value="ECO:0007669"/>
    <property type="project" value="TreeGrafter"/>
</dbReference>
<dbReference type="PROSITE" id="PS50885">
    <property type="entry name" value="HAMP"/>
    <property type="match status" value="1"/>
</dbReference>
<feature type="transmembrane region" description="Helical" evidence="10">
    <location>
        <begin position="142"/>
        <end position="165"/>
    </location>
</feature>
<keyword evidence="5" id="KW-0808">Transferase</keyword>
<dbReference type="AlphaFoldDB" id="A0A318PKW1"/>
<dbReference type="Gene3D" id="1.10.287.130">
    <property type="match status" value="1"/>
</dbReference>
<comment type="catalytic activity">
    <reaction evidence="1">
        <text>ATP + protein L-histidine = ADP + protein N-phospho-L-histidine.</text>
        <dbReference type="EC" id="2.7.13.3"/>
    </reaction>
</comment>
<dbReference type="PROSITE" id="PS50109">
    <property type="entry name" value="HIS_KIN"/>
    <property type="match status" value="1"/>
</dbReference>
<dbReference type="SMART" id="SM00388">
    <property type="entry name" value="HisKA"/>
    <property type="match status" value="1"/>
</dbReference>
<dbReference type="SUPFAM" id="SSF55874">
    <property type="entry name" value="ATPase domain of HSP90 chaperone/DNA topoisomerase II/histidine kinase"/>
    <property type="match status" value="1"/>
</dbReference>
<feature type="domain" description="Histidine kinase" evidence="11">
    <location>
        <begin position="230"/>
        <end position="442"/>
    </location>
</feature>
<evidence type="ECO:0000313" key="14">
    <source>
        <dbReference type="Proteomes" id="UP000248257"/>
    </source>
</evidence>
<feature type="transmembrane region" description="Helical" evidence="10">
    <location>
        <begin position="6"/>
        <end position="32"/>
    </location>
</feature>
<dbReference type="InterPro" id="IPR003661">
    <property type="entry name" value="HisK_dim/P_dom"/>
</dbReference>
<dbReference type="SUPFAM" id="SSF47384">
    <property type="entry name" value="Homodimeric domain of signal transducing histidine kinase"/>
    <property type="match status" value="1"/>
</dbReference>
<dbReference type="PANTHER" id="PTHR45436:SF5">
    <property type="entry name" value="SENSOR HISTIDINE KINASE TRCS"/>
    <property type="match status" value="1"/>
</dbReference>
<evidence type="ECO:0000256" key="10">
    <source>
        <dbReference type="SAM" id="Phobius"/>
    </source>
</evidence>
<sequence length="451" mass="48851">MKSWSLANRIISSVLAVVIISLLALGVAIGFFTHHEMIERLDNSLQEVSERLQTAIVTQLHAVPTGTVAVVPGAGAWALAYQIVDHEGHVVLRSQNAPVGPFVWPAQAGFADTQHFRVYVTGPDATSCRVMIGEPLRHRHGAILRAMIIHLLPIPIFIPVIWLLVRLTVRRALQPLDRLNVEMQSRGSGNLRPVPPLDLPVELISIQTSLNTLLCRLEKALATERAFAASAAHELRNPIAGLQAQIQMLEASLAPGSAMTARVQVIGGRTRQLGRTVEKLLQFSRAMSGVAFRRERFDLLPVLYILLDDMDNASKGPHHVAIDVGDTQSIFVHGDMDATGILLRNLIENALVHGTGADCVRISLRDDGTVDIANDCPPLPGPVLVRLTRPFVRGSTTTQGSGLGLAIASNIAGQMDAELHIVSPLPQRERGFLISIRFPDARIVKGGACEA</sequence>
<keyword evidence="4" id="KW-0597">Phosphoprotein</keyword>
<accession>A0A318PKW1</accession>
<evidence type="ECO:0000313" key="13">
    <source>
        <dbReference type="EMBL" id="PYD58267.1"/>
    </source>
</evidence>
<dbReference type="InterPro" id="IPR036890">
    <property type="entry name" value="HATPase_C_sf"/>
</dbReference>
<dbReference type="EC" id="2.7.13.3" evidence="3"/>
<dbReference type="SMART" id="SM00387">
    <property type="entry name" value="HATPase_c"/>
    <property type="match status" value="1"/>
</dbReference>
<dbReference type="PANTHER" id="PTHR45436">
    <property type="entry name" value="SENSOR HISTIDINE KINASE YKOH"/>
    <property type="match status" value="1"/>
</dbReference>
<evidence type="ECO:0000256" key="1">
    <source>
        <dbReference type="ARBA" id="ARBA00000085"/>
    </source>
</evidence>
<name>A0A318PKW1_KOMXY</name>
<dbReference type="Pfam" id="PF02518">
    <property type="entry name" value="HATPase_c"/>
    <property type="match status" value="1"/>
</dbReference>